<sequence>MKNTGAATGSRWLLAGLGMLIALIGLGLAGGGGCGFR</sequence>
<keyword evidence="1" id="KW-0812">Transmembrane</keyword>
<protein>
    <submittedName>
        <fullName evidence="2">Quinate dehydrogenase (Quinone)</fullName>
    </submittedName>
</protein>
<dbReference type="EMBL" id="FNTJ01000001">
    <property type="protein sequence ID" value="SEB44409.1"/>
    <property type="molecule type" value="Genomic_DNA"/>
</dbReference>
<organism evidence="2 3">
    <name type="scientific">Pseudomonas saponiphila</name>
    <dbReference type="NCBI Taxonomy" id="556534"/>
    <lineage>
        <taxon>Bacteria</taxon>
        <taxon>Pseudomonadati</taxon>
        <taxon>Pseudomonadota</taxon>
        <taxon>Gammaproteobacteria</taxon>
        <taxon>Pseudomonadales</taxon>
        <taxon>Pseudomonadaceae</taxon>
        <taxon>Pseudomonas</taxon>
    </lineage>
</organism>
<reference evidence="3" key="1">
    <citation type="submission" date="2016-10" db="EMBL/GenBank/DDBJ databases">
        <authorList>
            <person name="Varghese N."/>
            <person name="Submissions S."/>
        </authorList>
    </citation>
    <scope>NUCLEOTIDE SEQUENCE [LARGE SCALE GENOMIC DNA]</scope>
    <source>
        <strain evidence="3">DSM 9751</strain>
    </source>
</reference>
<keyword evidence="3" id="KW-1185">Reference proteome</keyword>
<feature type="transmembrane region" description="Helical" evidence="1">
    <location>
        <begin position="12"/>
        <end position="36"/>
    </location>
</feature>
<evidence type="ECO:0000256" key="1">
    <source>
        <dbReference type="SAM" id="Phobius"/>
    </source>
</evidence>
<gene>
    <name evidence="2" type="ORF">SAMN05216178_0344</name>
</gene>
<keyword evidence="1" id="KW-0472">Membrane</keyword>
<keyword evidence="1" id="KW-1133">Transmembrane helix</keyword>
<name>A0A1H4JDH5_9PSED</name>
<dbReference type="AlphaFoldDB" id="A0A1H4JDH5"/>
<accession>A0A1H4JDH5</accession>
<evidence type="ECO:0000313" key="2">
    <source>
        <dbReference type="EMBL" id="SEB44409.1"/>
    </source>
</evidence>
<dbReference type="Proteomes" id="UP000198982">
    <property type="component" value="Unassembled WGS sequence"/>
</dbReference>
<dbReference type="PROSITE" id="PS51257">
    <property type="entry name" value="PROKAR_LIPOPROTEIN"/>
    <property type="match status" value="1"/>
</dbReference>
<proteinExistence type="predicted"/>
<evidence type="ECO:0000313" key="3">
    <source>
        <dbReference type="Proteomes" id="UP000198982"/>
    </source>
</evidence>